<feature type="transmembrane region" description="Helical" evidence="5">
    <location>
        <begin position="148"/>
        <end position="165"/>
    </location>
</feature>
<evidence type="ECO:0000256" key="3">
    <source>
        <dbReference type="ARBA" id="ARBA00023012"/>
    </source>
</evidence>
<dbReference type="InterPro" id="IPR036890">
    <property type="entry name" value="HATPase_C_sf"/>
</dbReference>
<keyword evidence="5" id="KW-1133">Transmembrane helix</keyword>
<keyword evidence="5" id="KW-0812">Transmembrane</keyword>
<evidence type="ECO:0000256" key="1">
    <source>
        <dbReference type="ARBA" id="ARBA00022679"/>
    </source>
</evidence>
<keyword evidence="2 7" id="KW-0418">Kinase</keyword>
<dbReference type="GO" id="GO:0000155">
    <property type="term" value="F:phosphorelay sensor kinase activity"/>
    <property type="evidence" value="ECO:0007669"/>
    <property type="project" value="InterPro"/>
</dbReference>
<dbReference type="RefSeq" id="WP_137266957.1">
    <property type="nucleotide sequence ID" value="NZ_SZUA01000002.1"/>
</dbReference>
<dbReference type="Proteomes" id="UP000308707">
    <property type="component" value="Unassembled WGS sequence"/>
</dbReference>
<dbReference type="CDD" id="cd16917">
    <property type="entry name" value="HATPase_UhpB-NarQ-NarX-like"/>
    <property type="match status" value="1"/>
</dbReference>
<keyword evidence="3" id="KW-0902">Two-component regulatory system</keyword>
<evidence type="ECO:0000256" key="5">
    <source>
        <dbReference type="SAM" id="Phobius"/>
    </source>
</evidence>
<evidence type="ECO:0000313" key="8">
    <source>
        <dbReference type="Proteomes" id="UP000308707"/>
    </source>
</evidence>
<reference evidence="7 8" key="1">
    <citation type="submission" date="2019-04" db="EMBL/GenBank/DDBJ databases">
        <title>Reference strain of H23.</title>
        <authorList>
            <person name="Luo X."/>
        </authorList>
    </citation>
    <scope>NUCLEOTIDE SEQUENCE [LARGE SCALE GENOMIC DNA]</scope>
    <source>
        <strain evidence="7 8">H23</strain>
    </source>
</reference>
<accession>A0A4U5JRD7</accession>
<sequence>MIPAFLAAWFKPAPDSSAAEIMRRQKSPWTDGVHLLWTVWVFITPLFGSGYTWRWLAITAVTYPVFVALYAKTLLAPRRTSYRYALGMVALCLVLMPVYPAGISYFVFGCVMLRTFRNRFLFGYLVQVALLNAVFLAVATWSGYPWQAMIWVPAMTLIIGIIVNVERANLEKDVALKLSHDEVRRLAATAERERIGRDLHDLLGHTLSLITLKLELSRKLFDRDPEASRREVEEAERVARHALMEVRSAVTGIRATDLAAELASARLMLESSMVHLEYETPPGLPAEIERGLALVVREAVTNIARHARASQAQIAFACEGGAVQLRIVDNGDGGIVADGNGLSGMRERVAALGGTLSIDSPKGQGTRLLVRVPVKPPRSLPAVEGAPPAEAEAPAETPRLRAV</sequence>
<organism evidence="7 8">
    <name type="scientific">Luteimonas gilva</name>
    <dbReference type="NCBI Taxonomy" id="2572684"/>
    <lineage>
        <taxon>Bacteria</taxon>
        <taxon>Pseudomonadati</taxon>
        <taxon>Pseudomonadota</taxon>
        <taxon>Gammaproteobacteria</taxon>
        <taxon>Lysobacterales</taxon>
        <taxon>Lysobacteraceae</taxon>
        <taxon>Luteimonas</taxon>
    </lineage>
</organism>
<feature type="transmembrane region" description="Helical" evidence="5">
    <location>
        <begin position="84"/>
        <end position="108"/>
    </location>
</feature>
<dbReference type="Pfam" id="PF07730">
    <property type="entry name" value="HisKA_3"/>
    <property type="match status" value="1"/>
</dbReference>
<feature type="transmembrane region" description="Helical" evidence="5">
    <location>
        <begin position="55"/>
        <end position="72"/>
    </location>
</feature>
<dbReference type="OrthoDB" id="9797605at2"/>
<evidence type="ECO:0000313" key="7">
    <source>
        <dbReference type="EMBL" id="TKR30527.1"/>
    </source>
</evidence>
<dbReference type="PANTHER" id="PTHR24421:SF63">
    <property type="entry name" value="SENSOR HISTIDINE KINASE DESK"/>
    <property type="match status" value="1"/>
</dbReference>
<dbReference type="PANTHER" id="PTHR24421">
    <property type="entry name" value="NITRATE/NITRITE SENSOR PROTEIN NARX-RELATED"/>
    <property type="match status" value="1"/>
</dbReference>
<dbReference type="SUPFAM" id="SSF55874">
    <property type="entry name" value="ATPase domain of HSP90 chaperone/DNA topoisomerase II/histidine kinase"/>
    <property type="match status" value="1"/>
</dbReference>
<protein>
    <submittedName>
        <fullName evidence="7">Sensor histidine kinase</fullName>
    </submittedName>
</protein>
<gene>
    <name evidence="7" type="ORF">FCE95_10445</name>
</gene>
<keyword evidence="8" id="KW-1185">Reference proteome</keyword>
<dbReference type="InterPro" id="IPR003594">
    <property type="entry name" value="HATPase_dom"/>
</dbReference>
<evidence type="ECO:0000259" key="6">
    <source>
        <dbReference type="SMART" id="SM00387"/>
    </source>
</evidence>
<feature type="domain" description="Histidine kinase/HSP90-like ATPase" evidence="6">
    <location>
        <begin position="287"/>
        <end position="376"/>
    </location>
</feature>
<dbReference type="SMART" id="SM00387">
    <property type="entry name" value="HATPase_c"/>
    <property type="match status" value="1"/>
</dbReference>
<feature type="compositionally biased region" description="Low complexity" evidence="4">
    <location>
        <begin position="381"/>
        <end position="396"/>
    </location>
</feature>
<dbReference type="GO" id="GO:0016020">
    <property type="term" value="C:membrane"/>
    <property type="evidence" value="ECO:0007669"/>
    <property type="project" value="InterPro"/>
</dbReference>
<dbReference type="InterPro" id="IPR050482">
    <property type="entry name" value="Sensor_HK_TwoCompSys"/>
</dbReference>
<dbReference type="Pfam" id="PF02518">
    <property type="entry name" value="HATPase_c"/>
    <property type="match status" value="1"/>
</dbReference>
<evidence type="ECO:0000256" key="4">
    <source>
        <dbReference type="SAM" id="MobiDB-lite"/>
    </source>
</evidence>
<feature type="transmembrane region" description="Helical" evidence="5">
    <location>
        <begin position="120"/>
        <end position="142"/>
    </location>
</feature>
<dbReference type="GO" id="GO:0046983">
    <property type="term" value="F:protein dimerization activity"/>
    <property type="evidence" value="ECO:0007669"/>
    <property type="project" value="InterPro"/>
</dbReference>
<dbReference type="AlphaFoldDB" id="A0A4U5JRD7"/>
<name>A0A4U5JRD7_9GAMM</name>
<comment type="caution">
    <text evidence="7">The sequence shown here is derived from an EMBL/GenBank/DDBJ whole genome shotgun (WGS) entry which is preliminary data.</text>
</comment>
<keyword evidence="5" id="KW-0472">Membrane</keyword>
<dbReference type="InterPro" id="IPR011712">
    <property type="entry name" value="Sig_transdc_His_kin_sub3_dim/P"/>
</dbReference>
<proteinExistence type="predicted"/>
<keyword evidence="1" id="KW-0808">Transferase</keyword>
<evidence type="ECO:0000256" key="2">
    <source>
        <dbReference type="ARBA" id="ARBA00022777"/>
    </source>
</evidence>
<dbReference type="EMBL" id="SZUA01000002">
    <property type="protein sequence ID" value="TKR30527.1"/>
    <property type="molecule type" value="Genomic_DNA"/>
</dbReference>
<feature type="region of interest" description="Disordered" evidence="4">
    <location>
        <begin position="379"/>
        <end position="403"/>
    </location>
</feature>
<dbReference type="Gene3D" id="3.30.565.10">
    <property type="entry name" value="Histidine kinase-like ATPase, C-terminal domain"/>
    <property type="match status" value="1"/>
</dbReference>
<feature type="transmembrane region" description="Helical" evidence="5">
    <location>
        <begin position="28"/>
        <end position="48"/>
    </location>
</feature>
<dbReference type="Gene3D" id="1.20.5.1930">
    <property type="match status" value="1"/>
</dbReference>